<keyword evidence="1" id="KW-0812">Transmembrane</keyword>
<gene>
    <name evidence="2" type="ORF">GR197_24635</name>
</gene>
<reference evidence="2 3" key="1">
    <citation type="submission" date="2019-12" db="EMBL/GenBank/DDBJ databases">
        <title>Rhizobium genotypes associated with high levels of biological nitrogen fixation by grain legumes in a temperate-maritime cropping system.</title>
        <authorList>
            <person name="Maluk M."/>
            <person name="Francesc Ferrando Molina F."/>
            <person name="Lopez Del Egido L."/>
            <person name="Lafos M."/>
            <person name="Langarica-Fuentes A."/>
            <person name="Gebre Yohannes G."/>
            <person name="Young M.W."/>
            <person name="Martin P."/>
            <person name="Gantlett R."/>
            <person name="Kenicer G."/>
            <person name="Hawes C."/>
            <person name="Begg G.S."/>
            <person name="Quilliam R.S."/>
            <person name="Squire G.R."/>
            <person name="Poole P.S."/>
            <person name="Young P.W."/>
            <person name="Iannetta P.M."/>
            <person name="James E.K."/>
        </authorList>
    </citation>
    <scope>NUCLEOTIDE SEQUENCE [LARGE SCALE GENOMIC DNA]</scope>
    <source>
        <strain evidence="2 3">JHI366</strain>
    </source>
</reference>
<dbReference type="RefSeq" id="WP_164014278.1">
    <property type="nucleotide sequence ID" value="NZ_WUFT01000018.1"/>
</dbReference>
<keyword evidence="1" id="KW-1133">Transmembrane helix</keyword>
<accession>A0A7K3UJ34</accession>
<evidence type="ECO:0000256" key="1">
    <source>
        <dbReference type="SAM" id="Phobius"/>
    </source>
</evidence>
<evidence type="ECO:0000313" key="2">
    <source>
        <dbReference type="EMBL" id="NEJ73690.1"/>
    </source>
</evidence>
<keyword evidence="1" id="KW-0472">Membrane</keyword>
<organism evidence="2 3">
    <name type="scientific">Rhizobium phaseoli</name>
    <dbReference type="NCBI Taxonomy" id="396"/>
    <lineage>
        <taxon>Bacteria</taxon>
        <taxon>Pseudomonadati</taxon>
        <taxon>Pseudomonadota</taxon>
        <taxon>Alphaproteobacteria</taxon>
        <taxon>Hyphomicrobiales</taxon>
        <taxon>Rhizobiaceae</taxon>
        <taxon>Rhizobium/Agrobacterium group</taxon>
        <taxon>Rhizobium</taxon>
    </lineage>
</organism>
<dbReference type="AlphaFoldDB" id="A0A7K3UJ34"/>
<evidence type="ECO:0000313" key="3">
    <source>
        <dbReference type="Proteomes" id="UP000471753"/>
    </source>
</evidence>
<feature type="transmembrane region" description="Helical" evidence="1">
    <location>
        <begin position="102"/>
        <end position="125"/>
    </location>
</feature>
<proteinExistence type="predicted"/>
<dbReference type="Proteomes" id="UP000471753">
    <property type="component" value="Unassembled WGS sequence"/>
</dbReference>
<feature type="transmembrane region" description="Helical" evidence="1">
    <location>
        <begin position="12"/>
        <end position="31"/>
    </location>
</feature>
<sequence length="137" mass="15748">MSESFLREPQVELFFQAYFVGLAIGHLPFFFEFGLIGLFWRFIFSLPFVFVLFIFYRIKFAEINSRPILWSSIVFMGISALIAVALFLLSDIGVQDITLRELTLLSFLLVISLPSVLVSCIYFVVMITLQSRKRSVG</sequence>
<protein>
    <submittedName>
        <fullName evidence="2">Uncharacterized protein</fullName>
    </submittedName>
</protein>
<name>A0A7K3UJ34_9HYPH</name>
<comment type="caution">
    <text evidence="2">The sequence shown here is derived from an EMBL/GenBank/DDBJ whole genome shotgun (WGS) entry which is preliminary data.</text>
</comment>
<feature type="transmembrane region" description="Helical" evidence="1">
    <location>
        <begin position="68"/>
        <end position="90"/>
    </location>
</feature>
<feature type="transmembrane region" description="Helical" evidence="1">
    <location>
        <begin position="37"/>
        <end position="56"/>
    </location>
</feature>
<dbReference type="EMBL" id="WUFT01000018">
    <property type="protein sequence ID" value="NEJ73690.1"/>
    <property type="molecule type" value="Genomic_DNA"/>
</dbReference>